<gene>
    <name evidence="2" type="ORF">DFQ10_10388</name>
</gene>
<feature type="domain" description="Glycosyl transferase family 1" evidence="1">
    <location>
        <begin position="184"/>
        <end position="328"/>
    </location>
</feature>
<accession>A0A3D9H4H0</accession>
<organism evidence="2 3">
    <name type="scientific">Winogradskyella eximia</name>
    <dbReference type="NCBI Taxonomy" id="262006"/>
    <lineage>
        <taxon>Bacteria</taxon>
        <taxon>Pseudomonadati</taxon>
        <taxon>Bacteroidota</taxon>
        <taxon>Flavobacteriia</taxon>
        <taxon>Flavobacteriales</taxon>
        <taxon>Flavobacteriaceae</taxon>
        <taxon>Winogradskyella</taxon>
    </lineage>
</organism>
<dbReference type="EMBL" id="QRDV01000003">
    <property type="protein sequence ID" value="RED44405.1"/>
    <property type="molecule type" value="Genomic_DNA"/>
</dbReference>
<protein>
    <submittedName>
        <fullName evidence="2">Glycosyltransferase involved in cell wall biosynthesis</fullName>
    </submittedName>
</protein>
<evidence type="ECO:0000259" key="1">
    <source>
        <dbReference type="Pfam" id="PF00534"/>
    </source>
</evidence>
<evidence type="ECO:0000313" key="3">
    <source>
        <dbReference type="Proteomes" id="UP000256980"/>
    </source>
</evidence>
<dbReference type="Proteomes" id="UP000256980">
    <property type="component" value="Unassembled WGS sequence"/>
</dbReference>
<dbReference type="RefSeq" id="WP_115817015.1">
    <property type="nucleotide sequence ID" value="NZ_QRDV01000003.1"/>
</dbReference>
<dbReference type="AlphaFoldDB" id="A0A3D9H4H0"/>
<keyword evidence="2" id="KW-0808">Transferase</keyword>
<dbReference type="OrthoDB" id="1116389at2"/>
<evidence type="ECO:0000313" key="2">
    <source>
        <dbReference type="EMBL" id="RED44405.1"/>
    </source>
</evidence>
<dbReference type="PANTHER" id="PTHR45871:SF1">
    <property type="entry name" value="PHOSPHATIDYLINOSITOL N-ACETYLGLUCOSAMINYLTRANSFERASE SUBUNIT A"/>
    <property type="match status" value="1"/>
</dbReference>
<comment type="caution">
    <text evidence="2">The sequence shown here is derived from an EMBL/GenBank/DDBJ whole genome shotgun (WGS) entry which is preliminary data.</text>
</comment>
<reference evidence="2 3" key="1">
    <citation type="submission" date="2018-07" db="EMBL/GenBank/DDBJ databases">
        <title>Genomic Encyclopedia of Type Strains, Phase III (KMG-III): the genomes of soil and plant-associated and newly described type strains.</title>
        <authorList>
            <person name="Whitman W."/>
        </authorList>
    </citation>
    <scope>NUCLEOTIDE SEQUENCE [LARGE SCALE GENOMIC DNA]</scope>
    <source>
        <strain evidence="2 3">CECT 7946</strain>
    </source>
</reference>
<dbReference type="SUPFAM" id="SSF53756">
    <property type="entry name" value="UDP-Glycosyltransferase/glycogen phosphorylase"/>
    <property type="match status" value="1"/>
</dbReference>
<dbReference type="Pfam" id="PF00534">
    <property type="entry name" value="Glycos_transf_1"/>
    <property type="match status" value="1"/>
</dbReference>
<dbReference type="Gene3D" id="3.40.50.2000">
    <property type="entry name" value="Glycogen Phosphorylase B"/>
    <property type="match status" value="2"/>
</dbReference>
<dbReference type="GO" id="GO:0016757">
    <property type="term" value="F:glycosyltransferase activity"/>
    <property type="evidence" value="ECO:0007669"/>
    <property type="project" value="InterPro"/>
</dbReference>
<dbReference type="InterPro" id="IPR001296">
    <property type="entry name" value="Glyco_trans_1"/>
</dbReference>
<name>A0A3D9H4H0_9FLAO</name>
<keyword evidence="3" id="KW-1185">Reference proteome</keyword>
<sequence length="350" mass="39966">METKTSHIVFLTPGFAKSETDSTTIPALQVYLKSLKLILPNTQLTLITFQFPFSNKPYKWHGIDVIPLNGKNEYLKKLWTWKKALQVLNKIHLKNPITTVHSFWVGECSLIGSRFSKKHNIKHITTVMGQDANLNNSYVKPLKNSNTKIVTLSKNHRATLLKNYKLDSVIIPWDLDSTTFPELQESTIDILSVGSLNKVKNYSVFMTIIANLVKTNPNLKAEIIGEGSLRVLLEKQIEFLKLKNNITLIGQLPRQAVLKKMSQAKVLLHTSKYESFGYVFLEALYSGMQIVSFDVGIAQSIETWRICDFEKEMLETLKNILNDPKTPNKQRVSLNKYDSGIQSYLKLYNE</sequence>
<proteinExistence type="predicted"/>
<dbReference type="PANTHER" id="PTHR45871">
    <property type="entry name" value="N-ACETYLGLUCOSAMINYL-PHOSPHATIDYLINOSITOL BIOSYNTHETIC PROTEIN"/>
    <property type="match status" value="1"/>
</dbReference>